<comment type="caution">
    <text evidence="5">Lacks conserved residue(s) required for the propagation of feature annotation.</text>
</comment>
<dbReference type="EMBL" id="AP035888">
    <property type="protein sequence ID" value="BFP67109.1"/>
    <property type="molecule type" value="Genomic_DNA"/>
</dbReference>
<dbReference type="InterPro" id="IPR029063">
    <property type="entry name" value="SAM-dependent_MTases_sf"/>
</dbReference>
<feature type="active site" description="Nucleophile" evidence="5">
    <location>
        <position position="354"/>
    </location>
</feature>
<evidence type="ECO:0000256" key="4">
    <source>
        <dbReference type="ARBA" id="ARBA00022884"/>
    </source>
</evidence>
<dbReference type="PANTHER" id="PTHR22807">
    <property type="entry name" value="NOP2 YEAST -RELATED NOL1/NOP2/FMU SUN DOMAIN-CONTAINING"/>
    <property type="match status" value="1"/>
</dbReference>
<evidence type="ECO:0000256" key="3">
    <source>
        <dbReference type="ARBA" id="ARBA00022691"/>
    </source>
</evidence>
<evidence type="ECO:0000256" key="1">
    <source>
        <dbReference type="ARBA" id="ARBA00022603"/>
    </source>
</evidence>
<proteinExistence type="inferred from homology"/>
<dbReference type="GO" id="GO:0008173">
    <property type="term" value="F:RNA methyltransferase activity"/>
    <property type="evidence" value="ECO:0007669"/>
    <property type="project" value="InterPro"/>
</dbReference>
<protein>
    <submittedName>
        <fullName evidence="7">Class I SAM-dependent methyltransferase</fullName>
    </submittedName>
</protein>
<organism evidence="7">
    <name type="scientific">Tenacibaculum sp. Pbs-1</name>
    <dbReference type="NCBI Taxonomy" id="3238748"/>
    <lineage>
        <taxon>Bacteria</taxon>
        <taxon>Pseudomonadati</taxon>
        <taxon>Bacteroidota</taxon>
        <taxon>Flavobacteriia</taxon>
        <taxon>Flavobacteriales</taxon>
        <taxon>Flavobacteriaceae</taxon>
        <taxon>Tenacibaculum</taxon>
    </lineage>
</organism>
<sequence>MRLHRNLVFAVIDSLRDIFNEDVYADKAVEKALKRDKRWGARDRKFVAETIYDVVRWKRLYAEIANVKAPYSRPDLWRLFAVWCVLKGIQLPDWNQIEPTPTRRIKGKFDELLKTRKFRESIPDWIDEVGVQELGEEVWTKEIAALNKQAEVILRTNTLNTTKAHLQKQLASEGIDTEFIKGYDDALKLVERANVFKTEAFKKGFFEVQDASSQLVAAYLDVEPGMKVVDTCAGAGGKTLHLASLMKNKGQVIAMDIYESKLKKLKVRARRNGVHNIDTRVIDSTKVIKKLQGKADRVLIDAPCSGLGVIRRNPDSKWKLQPEFLDKIRGTQQEVLQQYSKMVKPGGKMVYATCSVLPSENQQQVEFFLASDAGKDFKFIKDEKVLSHKSGYDGFYMALLERK</sequence>
<dbReference type="GO" id="GO:0003723">
    <property type="term" value="F:RNA binding"/>
    <property type="evidence" value="ECO:0007669"/>
    <property type="project" value="UniProtKB-UniRule"/>
</dbReference>
<evidence type="ECO:0000259" key="6">
    <source>
        <dbReference type="PROSITE" id="PS51686"/>
    </source>
</evidence>
<dbReference type="Gene3D" id="3.40.50.150">
    <property type="entry name" value="Vaccinia Virus protein VP39"/>
    <property type="match status" value="1"/>
</dbReference>
<keyword evidence="1 5" id="KW-0489">Methyltransferase</keyword>
<dbReference type="PANTHER" id="PTHR22807:SF53">
    <property type="entry name" value="RIBOSOMAL RNA SMALL SUBUNIT METHYLTRANSFERASE B-RELATED"/>
    <property type="match status" value="1"/>
</dbReference>
<dbReference type="Pfam" id="PF22458">
    <property type="entry name" value="RsmF-B_ferredox"/>
    <property type="match status" value="1"/>
</dbReference>
<dbReference type="InterPro" id="IPR023267">
    <property type="entry name" value="RCMT"/>
</dbReference>
<dbReference type="CDD" id="cd02440">
    <property type="entry name" value="AdoMet_MTases"/>
    <property type="match status" value="1"/>
</dbReference>
<accession>A0AB33KU32</accession>
<evidence type="ECO:0000256" key="2">
    <source>
        <dbReference type="ARBA" id="ARBA00022679"/>
    </source>
</evidence>
<comment type="similarity">
    <text evidence="5">Belongs to the class I-like SAM-binding methyltransferase superfamily. RsmB/NOP family.</text>
</comment>
<dbReference type="GO" id="GO:0001510">
    <property type="term" value="P:RNA methylation"/>
    <property type="evidence" value="ECO:0007669"/>
    <property type="project" value="InterPro"/>
</dbReference>
<reference evidence="7" key="1">
    <citation type="submission" date="2024-08" db="EMBL/GenBank/DDBJ databases">
        <title>Whole genome sequence of Tenacibaculum sp. strain pbs-1 associated with black-spot shell disease in Akoya pearl oysters.</title>
        <authorList>
            <person name="Sakatoku A."/>
            <person name="Suzuki T."/>
            <person name="Hatano K."/>
            <person name="Seki M."/>
            <person name="Tanaka D."/>
            <person name="Nakamura S."/>
            <person name="Suzuki N."/>
            <person name="Isshiki T."/>
        </authorList>
    </citation>
    <scope>NUCLEOTIDE SEQUENCE</scope>
    <source>
        <strain evidence="7">Pbs-1</strain>
    </source>
</reference>
<evidence type="ECO:0000256" key="5">
    <source>
        <dbReference type="PROSITE-ProRule" id="PRU01023"/>
    </source>
</evidence>
<dbReference type="Pfam" id="PF01189">
    <property type="entry name" value="Methyltr_RsmB-F"/>
    <property type="match status" value="1"/>
</dbReference>
<keyword evidence="4 5" id="KW-0694">RNA-binding</keyword>
<dbReference type="InterPro" id="IPR049560">
    <property type="entry name" value="MeTrfase_RsmB-F_NOP2_cat"/>
</dbReference>
<name>A0AB33KU32_9FLAO</name>
<keyword evidence="3 5" id="KW-0949">S-adenosyl-L-methionine</keyword>
<dbReference type="AlphaFoldDB" id="A0AB33KU32"/>
<feature type="binding site" evidence="5">
    <location>
        <position position="283"/>
    </location>
    <ligand>
        <name>S-adenosyl-L-methionine</name>
        <dbReference type="ChEBI" id="CHEBI:59789"/>
    </ligand>
</feature>
<dbReference type="InterPro" id="IPR001678">
    <property type="entry name" value="MeTrfase_RsmB-F_NOP2_dom"/>
</dbReference>
<dbReference type="SUPFAM" id="SSF53335">
    <property type="entry name" value="S-adenosyl-L-methionine-dependent methyltransferases"/>
    <property type="match status" value="1"/>
</dbReference>
<feature type="domain" description="SAM-dependent MTase RsmB/NOP-type" evidence="6">
    <location>
        <begin position="142"/>
        <end position="403"/>
    </location>
</feature>
<dbReference type="PRINTS" id="PR02008">
    <property type="entry name" value="RCMTFAMILY"/>
</dbReference>
<gene>
    <name evidence="7" type="ORF">Pbs1_04520</name>
</gene>
<feature type="binding site" evidence="5">
    <location>
        <position position="301"/>
    </location>
    <ligand>
        <name>S-adenosyl-L-methionine</name>
        <dbReference type="ChEBI" id="CHEBI:59789"/>
    </ligand>
</feature>
<evidence type="ECO:0000313" key="7">
    <source>
        <dbReference type="EMBL" id="BFP67109.1"/>
    </source>
</evidence>
<keyword evidence="2 5" id="KW-0808">Transferase</keyword>
<dbReference type="InterPro" id="IPR054728">
    <property type="entry name" value="RsmB-like_ferredoxin"/>
</dbReference>
<feature type="binding site" evidence="5">
    <location>
        <position position="256"/>
    </location>
    <ligand>
        <name>S-adenosyl-L-methionine</name>
        <dbReference type="ChEBI" id="CHEBI:59789"/>
    </ligand>
</feature>
<dbReference type="PROSITE" id="PS51686">
    <property type="entry name" value="SAM_MT_RSMB_NOP"/>
    <property type="match status" value="1"/>
</dbReference>